<evidence type="ECO:0000313" key="2">
    <source>
        <dbReference type="Proteomes" id="UP001212997"/>
    </source>
</evidence>
<reference evidence="1" key="1">
    <citation type="submission" date="2022-07" db="EMBL/GenBank/DDBJ databases">
        <title>Genome Sequence of Physisporinus lineatus.</title>
        <authorList>
            <person name="Buettner E."/>
        </authorList>
    </citation>
    <scope>NUCLEOTIDE SEQUENCE</scope>
    <source>
        <strain evidence="1">VT162</strain>
    </source>
</reference>
<accession>A0AAD5UQC5</accession>
<protein>
    <submittedName>
        <fullName evidence="1">Uncharacterized protein</fullName>
    </submittedName>
</protein>
<dbReference type="EMBL" id="JANAWD010001603">
    <property type="protein sequence ID" value="KAJ3473032.1"/>
    <property type="molecule type" value="Genomic_DNA"/>
</dbReference>
<dbReference type="Proteomes" id="UP001212997">
    <property type="component" value="Unassembled WGS sequence"/>
</dbReference>
<evidence type="ECO:0000313" key="1">
    <source>
        <dbReference type="EMBL" id="KAJ3473032.1"/>
    </source>
</evidence>
<keyword evidence="2" id="KW-1185">Reference proteome</keyword>
<name>A0AAD5UQC5_9APHY</name>
<dbReference type="AlphaFoldDB" id="A0AAD5UQC5"/>
<gene>
    <name evidence="1" type="ORF">NLI96_g13163</name>
</gene>
<sequence length="217" mass="24441">MRIIHQRSITLEQVQLVDKLLVSFVEEFEQLYYQGHPGRLHFVRQSIHLLLHIAPQIILIGPGCYSAQWTMERLIGDLGAEIWLHSDPYGNLSVRLVLRGQVNAFKGAYIGPVTETKLPQGAVSLGGGYVLLCAADEHEVLIAGPHGDALSLFWGLHLPPDSDRPLPKIRRWARLRLPNGQVARSLWKEGQRPLEGLRIARNVKASIEFTQIIHHIL</sequence>
<comment type="caution">
    <text evidence="1">The sequence shown here is derived from an EMBL/GenBank/DDBJ whole genome shotgun (WGS) entry which is preliminary data.</text>
</comment>
<proteinExistence type="predicted"/>
<organism evidence="1 2">
    <name type="scientific">Meripilus lineatus</name>
    <dbReference type="NCBI Taxonomy" id="2056292"/>
    <lineage>
        <taxon>Eukaryota</taxon>
        <taxon>Fungi</taxon>
        <taxon>Dikarya</taxon>
        <taxon>Basidiomycota</taxon>
        <taxon>Agaricomycotina</taxon>
        <taxon>Agaricomycetes</taxon>
        <taxon>Polyporales</taxon>
        <taxon>Meripilaceae</taxon>
        <taxon>Meripilus</taxon>
    </lineage>
</organism>